<accession>E5E4H7</accession>
<name>E5E4H7_9CAUD</name>
<proteinExistence type="predicted"/>
<dbReference type="EMBL" id="GU911519">
    <property type="protein sequence ID" value="ADG36161.1"/>
    <property type="molecule type" value="Genomic_DNA"/>
</dbReference>
<dbReference type="Proteomes" id="UP000008730">
    <property type="component" value="Segment"/>
</dbReference>
<evidence type="ECO:0000313" key="2">
    <source>
        <dbReference type="Proteomes" id="UP000008730"/>
    </source>
</evidence>
<dbReference type="InterPro" id="IPR024342">
    <property type="entry name" value="Phage_T4_Gp28"/>
</dbReference>
<protein>
    <submittedName>
        <fullName evidence="1">Gp28 baseplate hub distal subunit</fullName>
    </submittedName>
</protein>
<reference evidence="1 2" key="1">
    <citation type="journal article" date="2010" name="Virol. J.">
        <title>Genomes of the T4-related bacteriophages as windows on microbial genome evolution.</title>
        <authorList>
            <person name="Petrov V.M."/>
            <person name="Ratnayaka S."/>
            <person name="Nolan J.M."/>
            <person name="Miller E.S."/>
            <person name="Karam J.D."/>
        </authorList>
    </citation>
    <scope>NUCLEOTIDE SEQUENCE [LARGE SCALE GENOMIC DNA]</scope>
</reference>
<dbReference type="OrthoDB" id="20033at10239"/>
<evidence type="ECO:0000313" key="1">
    <source>
        <dbReference type="EMBL" id="ADG36161.1"/>
    </source>
</evidence>
<organism evidence="1 2">
    <name type="scientific">Acinetobacter phage Acj61</name>
    <dbReference type="NCBI Taxonomy" id="760732"/>
    <lineage>
        <taxon>Viruses</taxon>
        <taxon>Duplodnaviria</taxon>
        <taxon>Heunggongvirae</taxon>
        <taxon>Uroviricota</taxon>
        <taxon>Caudoviricetes</taxon>
        <taxon>Pantevenvirales</taxon>
        <taxon>Straboviridae</taxon>
        <taxon>Twarogvirinae</taxon>
        <taxon>Lasallevirus</taxon>
        <taxon>Lasallevirus Acj61</taxon>
        <taxon>Acinetobacter virus Acj61</taxon>
    </lineage>
</organism>
<gene>
    <name evidence="1" type="primary">28</name>
    <name evidence="1" type="ORF">Acj61p196</name>
</gene>
<dbReference type="RefSeq" id="YP_004009813.1">
    <property type="nucleotide sequence ID" value="NC_014661.1"/>
</dbReference>
<dbReference type="GeneID" id="9926087"/>
<dbReference type="KEGG" id="vg:9926087"/>
<keyword evidence="2" id="KW-1185">Reference proteome</keyword>
<sequence>MNKINLDIRPVFRMLSINGKDIKIPRLGLKHHAILKDPNDHEDAMKKLMASIHPNLSAAERDLVSLHLLAYNERLKHSVVIDGNTYTVDDVIINQKLRFNIGETEFKFKTPKLENLNATIPELLRSSCVSVKDGNGNPQEIPDFLQMPAYTYKWADDICSTIELRTSTGSVKGLYKLMELFDGAA</sequence>
<dbReference type="Pfam" id="PF11110">
    <property type="entry name" value="Phage_hub_GP28"/>
    <property type="match status" value="1"/>
</dbReference>